<evidence type="ECO:0000256" key="1">
    <source>
        <dbReference type="ARBA" id="ARBA00005947"/>
    </source>
</evidence>
<protein>
    <submittedName>
        <fullName evidence="4">Histone deacetylase</fullName>
    </submittedName>
</protein>
<keyword evidence="2" id="KW-0378">Hydrolase</keyword>
<sequence length="307" mass="33297">MALTVVHHPGYTIDLPANHPFPMEKFRVLRQLLGERTLACPIEWHTPQPATLESLQRVHTRDYVHAFVHGQLDRAAQRRSGFVWSEALVQRVRLETGGTLLTLEAALATGLACNSAGGTHHAHADAASGYCLINDLAVAAAHALAQGWAERVLIVDCDVHQGDGTARLFEKVPGVFTLSMHAARNFPARKAKSDLDIALPNGMQDAAYLAELTSWLPGVLAAYQPDVVLYDAGVDVHHDDRLGYLSLSSDGLYARDHYVLNLCREAAIPVAAVIGGGYDRDIIALAARHAQLHRAAADVLAAHPRFD</sequence>
<dbReference type="Pfam" id="PF00850">
    <property type="entry name" value="Hist_deacetyl"/>
    <property type="match status" value="1"/>
</dbReference>
<dbReference type="InterPro" id="IPR023696">
    <property type="entry name" value="Ureohydrolase_dom_sf"/>
</dbReference>
<dbReference type="PANTHER" id="PTHR10625:SF19">
    <property type="entry name" value="HISTONE DEACETYLASE 12"/>
    <property type="match status" value="1"/>
</dbReference>
<evidence type="ECO:0000313" key="4">
    <source>
        <dbReference type="EMBL" id="KAE8438748.1"/>
    </source>
</evidence>
<dbReference type="RefSeq" id="WP_153842976.1">
    <property type="nucleotide sequence ID" value="NZ_CP048602.1"/>
</dbReference>
<accession>A0ABQ6X9Q8</accession>
<gene>
    <name evidence="4" type="ORF">F1978_07295</name>
</gene>
<dbReference type="SUPFAM" id="SSF52768">
    <property type="entry name" value="Arginase/deacetylase"/>
    <property type="match status" value="1"/>
</dbReference>
<dbReference type="InterPro" id="IPR000286">
    <property type="entry name" value="HDACs"/>
</dbReference>
<comment type="caution">
    <text evidence="4">The sequence shown here is derived from an EMBL/GenBank/DDBJ whole genome shotgun (WGS) entry which is preliminary data.</text>
</comment>
<evidence type="ECO:0000259" key="3">
    <source>
        <dbReference type="Pfam" id="PF00850"/>
    </source>
</evidence>
<name>A0ABQ6X9Q8_9GAMM</name>
<proteinExistence type="inferred from homology"/>
<organism evidence="4 5">
    <name type="scientific">Vreelandella piezotolerans</name>
    <dbReference type="NCBI Taxonomy" id="2609667"/>
    <lineage>
        <taxon>Bacteria</taxon>
        <taxon>Pseudomonadati</taxon>
        <taxon>Pseudomonadota</taxon>
        <taxon>Gammaproteobacteria</taxon>
        <taxon>Oceanospirillales</taxon>
        <taxon>Halomonadaceae</taxon>
        <taxon>Vreelandella</taxon>
    </lineage>
</organism>
<dbReference type="InterPro" id="IPR044150">
    <property type="entry name" value="HDAC_classIV"/>
</dbReference>
<evidence type="ECO:0000256" key="2">
    <source>
        <dbReference type="ARBA" id="ARBA00022801"/>
    </source>
</evidence>
<keyword evidence="5" id="KW-1185">Reference proteome</keyword>
<reference evidence="4 5" key="1">
    <citation type="submission" date="2019-09" db="EMBL/GenBank/DDBJ databases">
        <title>The Halomonas whole genome shotgun (WGS).</title>
        <authorList>
            <person name="Xie Z."/>
        </authorList>
    </citation>
    <scope>NUCLEOTIDE SEQUENCE [LARGE SCALE GENOMIC DNA]</scope>
    <source>
        <strain evidence="4 5">NBT06E8</strain>
    </source>
</reference>
<comment type="similarity">
    <text evidence="1">Belongs to the histone deacetylase family.</text>
</comment>
<dbReference type="PRINTS" id="PR01270">
    <property type="entry name" value="HDASUPER"/>
</dbReference>
<dbReference type="EMBL" id="VWRT01000005">
    <property type="protein sequence ID" value="KAE8438748.1"/>
    <property type="molecule type" value="Genomic_DNA"/>
</dbReference>
<dbReference type="PANTHER" id="PTHR10625">
    <property type="entry name" value="HISTONE DEACETYLASE HDAC1-RELATED"/>
    <property type="match status" value="1"/>
</dbReference>
<dbReference type="InterPro" id="IPR037138">
    <property type="entry name" value="His_deacetylse_dom_sf"/>
</dbReference>
<evidence type="ECO:0000313" key="5">
    <source>
        <dbReference type="Proteomes" id="UP000466130"/>
    </source>
</evidence>
<dbReference type="InterPro" id="IPR023801">
    <property type="entry name" value="His_deacetylse_dom"/>
</dbReference>
<feature type="domain" description="Histone deacetylase" evidence="3">
    <location>
        <begin position="19"/>
        <end position="289"/>
    </location>
</feature>
<dbReference type="Gene3D" id="3.40.800.20">
    <property type="entry name" value="Histone deacetylase domain"/>
    <property type="match status" value="1"/>
</dbReference>
<dbReference type="Proteomes" id="UP000466130">
    <property type="component" value="Unassembled WGS sequence"/>
</dbReference>
<dbReference type="CDD" id="cd09993">
    <property type="entry name" value="HDAC_classIV"/>
    <property type="match status" value="1"/>
</dbReference>